<name>A0AAD3T7F3_NEPGR</name>
<feature type="signal peptide" evidence="2">
    <location>
        <begin position="1"/>
        <end position="22"/>
    </location>
</feature>
<evidence type="ECO:0008006" key="5">
    <source>
        <dbReference type="Google" id="ProtNLM"/>
    </source>
</evidence>
<dbReference type="EMBL" id="BSYO01000027">
    <property type="protein sequence ID" value="GMH24263.1"/>
    <property type="molecule type" value="Genomic_DNA"/>
</dbReference>
<protein>
    <recommendedName>
        <fullName evidence="5">Secreted protein</fullName>
    </recommendedName>
</protein>
<evidence type="ECO:0000313" key="4">
    <source>
        <dbReference type="Proteomes" id="UP001279734"/>
    </source>
</evidence>
<evidence type="ECO:0000256" key="1">
    <source>
        <dbReference type="SAM" id="MobiDB-lite"/>
    </source>
</evidence>
<dbReference type="AlphaFoldDB" id="A0AAD3T7F3"/>
<proteinExistence type="predicted"/>
<reference evidence="3" key="1">
    <citation type="submission" date="2023-05" db="EMBL/GenBank/DDBJ databases">
        <title>Nepenthes gracilis genome sequencing.</title>
        <authorList>
            <person name="Fukushima K."/>
        </authorList>
    </citation>
    <scope>NUCLEOTIDE SEQUENCE</scope>
    <source>
        <strain evidence="3">SING2019-196</strain>
    </source>
</reference>
<feature type="chain" id="PRO_5041901425" description="Secreted protein" evidence="2">
    <location>
        <begin position="23"/>
        <end position="91"/>
    </location>
</feature>
<sequence length="91" mass="10215">MARLFSMIILILLVASKCCVRSDGRKATKEERETARMIASSLPRGQYPPSAPRDRGHRKFSNITGEPFFLHRAGNHRFLLSVPSPGQAHQL</sequence>
<gene>
    <name evidence="3" type="ORF">Nepgr_026106</name>
</gene>
<keyword evidence="2" id="KW-0732">Signal</keyword>
<evidence type="ECO:0000313" key="3">
    <source>
        <dbReference type="EMBL" id="GMH24263.1"/>
    </source>
</evidence>
<feature type="region of interest" description="Disordered" evidence="1">
    <location>
        <begin position="24"/>
        <end position="58"/>
    </location>
</feature>
<dbReference type="Proteomes" id="UP001279734">
    <property type="component" value="Unassembled WGS sequence"/>
</dbReference>
<accession>A0AAD3T7F3</accession>
<keyword evidence="4" id="KW-1185">Reference proteome</keyword>
<organism evidence="3 4">
    <name type="scientific">Nepenthes gracilis</name>
    <name type="common">Slender pitcher plant</name>
    <dbReference type="NCBI Taxonomy" id="150966"/>
    <lineage>
        <taxon>Eukaryota</taxon>
        <taxon>Viridiplantae</taxon>
        <taxon>Streptophyta</taxon>
        <taxon>Embryophyta</taxon>
        <taxon>Tracheophyta</taxon>
        <taxon>Spermatophyta</taxon>
        <taxon>Magnoliopsida</taxon>
        <taxon>eudicotyledons</taxon>
        <taxon>Gunneridae</taxon>
        <taxon>Pentapetalae</taxon>
        <taxon>Caryophyllales</taxon>
        <taxon>Nepenthaceae</taxon>
        <taxon>Nepenthes</taxon>
    </lineage>
</organism>
<feature type="compositionally biased region" description="Basic and acidic residues" evidence="1">
    <location>
        <begin position="24"/>
        <end position="35"/>
    </location>
</feature>
<evidence type="ECO:0000256" key="2">
    <source>
        <dbReference type="SAM" id="SignalP"/>
    </source>
</evidence>
<comment type="caution">
    <text evidence="3">The sequence shown here is derived from an EMBL/GenBank/DDBJ whole genome shotgun (WGS) entry which is preliminary data.</text>
</comment>